<dbReference type="EMBL" id="JAUIZM010000006">
    <property type="protein sequence ID" value="KAK1379620.1"/>
    <property type="molecule type" value="Genomic_DNA"/>
</dbReference>
<protein>
    <submittedName>
        <fullName evidence="1">Uncharacterized protein</fullName>
    </submittedName>
</protein>
<dbReference type="AlphaFoldDB" id="A0AAD8MKL2"/>
<reference evidence="1" key="1">
    <citation type="submission" date="2023-02" db="EMBL/GenBank/DDBJ databases">
        <title>Genome of toxic invasive species Heracleum sosnowskyi carries increased number of genes despite the absence of recent whole-genome duplications.</title>
        <authorList>
            <person name="Schelkunov M."/>
            <person name="Shtratnikova V."/>
            <person name="Makarenko M."/>
            <person name="Klepikova A."/>
            <person name="Omelchenko D."/>
            <person name="Novikova G."/>
            <person name="Obukhova E."/>
            <person name="Bogdanov V."/>
            <person name="Penin A."/>
            <person name="Logacheva M."/>
        </authorList>
    </citation>
    <scope>NUCLEOTIDE SEQUENCE</scope>
    <source>
        <strain evidence="1">Hsosn_3</strain>
        <tissue evidence="1">Leaf</tissue>
    </source>
</reference>
<evidence type="ECO:0000313" key="1">
    <source>
        <dbReference type="EMBL" id="KAK1379620.1"/>
    </source>
</evidence>
<accession>A0AAD8MKL2</accession>
<name>A0AAD8MKL2_9APIA</name>
<keyword evidence="2" id="KW-1185">Reference proteome</keyword>
<reference evidence="1" key="2">
    <citation type="submission" date="2023-05" db="EMBL/GenBank/DDBJ databases">
        <authorList>
            <person name="Schelkunov M.I."/>
        </authorList>
    </citation>
    <scope>NUCLEOTIDE SEQUENCE</scope>
    <source>
        <strain evidence="1">Hsosn_3</strain>
        <tissue evidence="1">Leaf</tissue>
    </source>
</reference>
<proteinExistence type="predicted"/>
<comment type="caution">
    <text evidence="1">The sequence shown here is derived from an EMBL/GenBank/DDBJ whole genome shotgun (WGS) entry which is preliminary data.</text>
</comment>
<evidence type="ECO:0000313" key="2">
    <source>
        <dbReference type="Proteomes" id="UP001237642"/>
    </source>
</evidence>
<dbReference type="Proteomes" id="UP001237642">
    <property type="component" value="Unassembled WGS sequence"/>
</dbReference>
<gene>
    <name evidence="1" type="ORF">POM88_026364</name>
</gene>
<sequence length="107" mass="12048">MKMGFDDKLSTQFFPDGEVMKNKRVNKVNKGVSKSIQSWVAAPEAQPDSGTNLMCIFYQDGSEKVKTKQPFSTSFKLVRSVRFLKIKGVCKVRIRGELLSVCRNIGL</sequence>
<organism evidence="1 2">
    <name type="scientific">Heracleum sosnowskyi</name>
    <dbReference type="NCBI Taxonomy" id="360622"/>
    <lineage>
        <taxon>Eukaryota</taxon>
        <taxon>Viridiplantae</taxon>
        <taxon>Streptophyta</taxon>
        <taxon>Embryophyta</taxon>
        <taxon>Tracheophyta</taxon>
        <taxon>Spermatophyta</taxon>
        <taxon>Magnoliopsida</taxon>
        <taxon>eudicotyledons</taxon>
        <taxon>Gunneridae</taxon>
        <taxon>Pentapetalae</taxon>
        <taxon>asterids</taxon>
        <taxon>campanulids</taxon>
        <taxon>Apiales</taxon>
        <taxon>Apiaceae</taxon>
        <taxon>Apioideae</taxon>
        <taxon>apioid superclade</taxon>
        <taxon>Tordylieae</taxon>
        <taxon>Tordyliinae</taxon>
        <taxon>Heracleum</taxon>
    </lineage>
</organism>